<accession>A0A5B7ZX21</accession>
<dbReference type="Gene3D" id="3.90.550.10">
    <property type="entry name" value="Spore Coat Polysaccharide Biosynthesis Protein SpsA, Chain A"/>
    <property type="match status" value="1"/>
</dbReference>
<dbReference type="EMBL" id="CP040896">
    <property type="protein sequence ID" value="QDA59349.1"/>
    <property type="molecule type" value="Genomic_DNA"/>
</dbReference>
<evidence type="ECO:0000313" key="3">
    <source>
        <dbReference type="Proteomes" id="UP000305398"/>
    </source>
</evidence>
<dbReference type="CDD" id="cd00761">
    <property type="entry name" value="Glyco_tranf_GTA_type"/>
    <property type="match status" value="1"/>
</dbReference>
<keyword evidence="2" id="KW-0808">Transferase</keyword>
<feature type="domain" description="Glycosyltransferase 2-like" evidence="1">
    <location>
        <begin position="11"/>
        <end position="181"/>
    </location>
</feature>
<dbReference type="InterPro" id="IPR001173">
    <property type="entry name" value="Glyco_trans_2-like"/>
</dbReference>
<gene>
    <name evidence="2" type="ORF">FHG12_04175</name>
</gene>
<dbReference type="Proteomes" id="UP000305398">
    <property type="component" value="Chromosome"/>
</dbReference>
<dbReference type="InterPro" id="IPR029044">
    <property type="entry name" value="Nucleotide-diphossugar_trans"/>
</dbReference>
<keyword evidence="3" id="KW-1185">Reference proteome</keyword>
<evidence type="ECO:0000313" key="2">
    <source>
        <dbReference type="EMBL" id="QDA59349.1"/>
    </source>
</evidence>
<dbReference type="OrthoDB" id="786280at2"/>
<dbReference type="GO" id="GO:0016758">
    <property type="term" value="F:hexosyltransferase activity"/>
    <property type="evidence" value="ECO:0007669"/>
    <property type="project" value="UniProtKB-ARBA"/>
</dbReference>
<dbReference type="AlphaFoldDB" id="A0A5B7ZX21"/>
<protein>
    <submittedName>
        <fullName evidence="2">Glycosyltransferase family 2 protein</fullName>
    </submittedName>
</protein>
<dbReference type="KEGG" id="hyj:FHG12_04175"/>
<dbReference type="SUPFAM" id="SSF53448">
    <property type="entry name" value="Nucleotide-diphospho-sugar transferases"/>
    <property type="match status" value="1"/>
</dbReference>
<evidence type="ECO:0000259" key="1">
    <source>
        <dbReference type="Pfam" id="PF00535"/>
    </source>
</evidence>
<name>A0A5B7ZX21_9BACT</name>
<dbReference type="RefSeq" id="WP_139514531.1">
    <property type="nucleotide sequence ID" value="NZ_CP040896.1"/>
</dbReference>
<sequence>MSCVHASDGVSIIICCYNSALRLPTTLRYIANQQASTKVKWEVIVVNNNSSDETTEVAQREWEKYSAPVTLTIIDEPNPGLSFAREAGLKQAKYDTIIFCDDDNWLDADYVQNAYKVMASDAQIGIVGGLNTAVADSSLPPWFKDFTDDYACGPQADQDGEVHPSRLYVTGAGMVIRKSVLQLLEKARFRSQLLDRKGEELTSGGDTEICFMAAILGYKIFYSSKLCLQHYMEAKRLEWNYLIKLKKGHAKSYYKLLYYKKLYQKAVYNKSWLVDFWQRSKVLFGKEGLIILYYYYIGGEKAIGDVFAISKIFYFETWKSHLKMAGSYSEFMDYLNTIKLWMSKRDSQN</sequence>
<organism evidence="2 3">
    <name type="scientific">Hymenobacter jejuensis</name>
    <dbReference type="NCBI Taxonomy" id="2502781"/>
    <lineage>
        <taxon>Bacteria</taxon>
        <taxon>Pseudomonadati</taxon>
        <taxon>Bacteroidota</taxon>
        <taxon>Cytophagia</taxon>
        <taxon>Cytophagales</taxon>
        <taxon>Hymenobacteraceae</taxon>
        <taxon>Hymenobacter</taxon>
    </lineage>
</organism>
<dbReference type="Pfam" id="PF00535">
    <property type="entry name" value="Glycos_transf_2"/>
    <property type="match status" value="1"/>
</dbReference>
<proteinExistence type="predicted"/>
<dbReference type="PANTHER" id="PTHR22916">
    <property type="entry name" value="GLYCOSYLTRANSFERASE"/>
    <property type="match status" value="1"/>
</dbReference>
<reference evidence="2 3" key="1">
    <citation type="submission" date="2019-06" db="EMBL/GenBank/DDBJ databases">
        <authorList>
            <person name="Srinivasan S."/>
        </authorList>
    </citation>
    <scope>NUCLEOTIDE SEQUENCE [LARGE SCALE GENOMIC DNA]</scope>
    <source>
        <strain evidence="2 3">17J68-5</strain>
    </source>
</reference>